<reference evidence="3" key="2">
    <citation type="submission" date="2025-08" db="UniProtKB">
        <authorList>
            <consortium name="Ensembl"/>
        </authorList>
    </citation>
    <scope>IDENTIFICATION</scope>
</reference>
<evidence type="ECO:0000256" key="2">
    <source>
        <dbReference type="SAM" id="MobiDB-lite"/>
    </source>
</evidence>
<comment type="similarity">
    <text evidence="1">Belongs to the FAM168 family.</text>
</comment>
<gene>
    <name evidence="3" type="primary">FAM168A</name>
</gene>
<keyword evidence="4" id="KW-1185">Reference proteome</keyword>
<sequence>MLMISHGAPSSSFLRRGQLGTRQFVKNVMNFSLSLVAGYPTGYPTAAPAYNPNMYPTSSPGYAPGYTAGTPYKVPPTQSNNAPPPYSPSPNPYQTAMYPIRSAYPQQNLYTQVRASLLASGPGQLRILRGRGRGRQ</sequence>
<dbReference type="AlphaFoldDB" id="A0A493TMZ7"/>
<dbReference type="Ensembl" id="ENSAPLT00000026788.1">
    <property type="protein sequence ID" value="ENSAPLP00000027204.1"/>
    <property type="gene ID" value="ENSAPLG00000018653.1"/>
</dbReference>
<name>A0A493TMZ7_ANAPP</name>
<evidence type="ECO:0000313" key="3">
    <source>
        <dbReference type="Ensembl" id="ENSAPLP00000027204.1"/>
    </source>
</evidence>
<dbReference type="PANTHER" id="PTHR31844">
    <property type="entry name" value="MYELIN-ASSOCIATED NEURITE-OUTGROWTH INHIBITOR-RELATED"/>
    <property type="match status" value="1"/>
</dbReference>
<reference evidence="3" key="3">
    <citation type="submission" date="2025-09" db="UniProtKB">
        <authorList>
            <consortium name="Ensembl"/>
        </authorList>
    </citation>
    <scope>IDENTIFICATION</scope>
</reference>
<feature type="compositionally biased region" description="Pro residues" evidence="2">
    <location>
        <begin position="82"/>
        <end position="91"/>
    </location>
</feature>
<dbReference type="GeneTree" id="ENSGT00390000005140"/>
<organism evidence="3 4">
    <name type="scientific">Anas platyrhynchos platyrhynchos</name>
    <name type="common">Northern mallard</name>
    <dbReference type="NCBI Taxonomy" id="8840"/>
    <lineage>
        <taxon>Eukaryota</taxon>
        <taxon>Metazoa</taxon>
        <taxon>Chordata</taxon>
        <taxon>Craniata</taxon>
        <taxon>Vertebrata</taxon>
        <taxon>Euteleostomi</taxon>
        <taxon>Archelosauria</taxon>
        <taxon>Archosauria</taxon>
        <taxon>Dinosauria</taxon>
        <taxon>Saurischia</taxon>
        <taxon>Theropoda</taxon>
        <taxon>Coelurosauria</taxon>
        <taxon>Aves</taxon>
        <taxon>Neognathae</taxon>
        <taxon>Galloanserae</taxon>
        <taxon>Anseriformes</taxon>
        <taxon>Anatidae</taxon>
        <taxon>Anatinae</taxon>
        <taxon>Anas</taxon>
    </lineage>
</organism>
<accession>A0A493TMZ7</accession>
<reference evidence="4" key="1">
    <citation type="submission" date="2017-10" db="EMBL/GenBank/DDBJ databases">
        <title>A new Pekin duck reference genome.</title>
        <authorList>
            <person name="Hou Z.-C."/>
            <person name="Zhou Z.-K."/>
            <person name="Zhu F."/>
            <person name="Hou S.-S."/>
        </authorList>
    </citation>
    <scope>NUCLEOTIDE SEQUENCE [LARGE SCALE GENOMIC DNA]</scope>
</reference>
<dbReference type="Proteomes" id="UP000016666">
    <property type="component" value="Unassembled WGS sequence"/>
</dbReference>
<evidence type="ECO:0000256" key="1">
    <source>
        <dbReference type="ARBA" id="ARBA00005357"/>
    </source>
</evidence>
<dbReference type="Pfam" id="PF14944">
    <property type="entry name" value="TCRP1"/>
    <property type="match status" value="1"/>
</dbReference>
<evidence type="ECO:0000313" key="4">
    <source>
        <dbReference type="Proteomes" id="UP000016666"/>
    </source>
</evidence>
<protein>
    <submittedName>
        <fullName evidence="3">Family with sequence similarity 168 member A</fullName>
    </submittedName>
</protein>
<proteinExistence type="inferred from homology"/>
<dbReference type="InterPro" id="IPR029247">
    <property type="entry name" value="FAM168A/MANI"/>
</dbReference>
<feature type="region of interest" description="Disordered" evidence="2">
    <location>
        <begin position="67"/>
        <end position="94"/>
    </location>
</feature>